<keyword evidence="3" id="KW-1185">Reference proteome</keyword>
<evidence type="ECO:0000256" key="1">
    <source>
        <dbReference type="SAM" id="MobiDB-lite"/>
    </source>
</evidence>
<accession>A0A3A4K4Y3</accession>
<name>A0A3A4K4Y3_9NOCA</name>
<gene>
    <name evidence="2" type="ORF">D5S18_23130</name>
</gene>
<dbReference type="RefSeq" id="WP_120043179.1">
    <property type="nucleotide sequence ID" value="NZ_QZFU01000029.1"/>
</dbReference>
<dbReference type="AlphaFoldDB" id="A0A3A4K4Y3"/>
<proteinExistence type="predicted"/>
<dbReference type="EMBL" id="QZFU01000029">
    <property type="protein sequence ID" value="RJO72075.1"/>
    <property type="molecule type" value="Genomic_DNA"/>
</dbReference>
<reference evidence="2 3" key="1">
    <citation type="submission" date="2018-09" db="EMBL/GenBank/DDBJ databases">
        <title>YIM PH21274 draft genome.</title>
        <authorList>
            <person name="Miao C."/>
        </authorList>
    </citation>
    <scope>NUCLEOTIDE SEQUENCE [LARGE SCALE GENOMIC DNA]</scope>
    <source>
        <strain evidence="2 3">YIM PH 21724</strain>
    </source>
</reference>
<protein>
    <submittedName>
        <fullName evidence="2">Uncharacterized protein</fullName>
    </submittedName>
</protein>
<comment type="caution">
    <text evidence="2">The sequence shown here is derived from an EMBL/GenBank/DDBJ whole genome shotgun (WGS) entry which is preliminary data.</text>
</comment>
<sequence length="144" mass="16835">MRQATRRLREFTGRVRVWVSQTLALVGDSRYPGRVRTVPVILRRILRGTRLVPVIRVGVPRVLGRQQVGPRVRWENRPALQAEPGRRGQGRPGFTVWAPVILRRIPREMRRVPVIRVRDLRRRGRSVRRRKADHRTLLPVAASR</sequence>
<organism evidence="2 3">
    <name type="scientific">Nocardia panacis</name>
    <dbReference type="NCBI Taxonomy" id="2340916"/>
    <lineage>
        <taxon>Bacteria</taxon>
        <taxon>Bacillati</taxon>
        <taxon>Actinomycetota</taxon>
        <taxon>Actinomycetes</taxon>
        <taxon>Mycobacteriales</taxon>
        <taxon>Nocardiaceae</taxon>
        <taxon>Nocardia</taxon>
    </lineage>
</organism>
<evidence type="ECO:0000313" key="3">
    <source>
        <dbReference type="Proteomes" id="UP000266677"/>
    </source>
</evidence>
<feature type="region of interest" description="Disordered" evidence="1">
    <location>
        <begin position="125"/>
        <end position="144"/>
    </location>
</feature>
<evidence type="ECO:0000313" key="2">
    <source>
        <dbReference type="EMBL" id="RJO72075.1"/>
    </source>
</evidence>
<dbReference type="Proteomes" id="UP000266677">
    <property type="component" value="Unassembled WGS sequence"/>
</dbReference>